<evidence type="ECO:0000313" key="4">
    <source>
        <dbReference type="Proteomes" id="UP000182983"/>
    </source>
</evidence>
<evidence type="ECO:0000259" key="2">
    <source>
        <dbReference type="Pfam" id="PF12770"/>
    </source>
</evidence>
<dbReference type="AlphaFoldDB" id="A0A1H6HWD2"/>
<dbReference type="Proteomes" id="UP000182983">
    <property type="component" value="Unassembled WGS sequence"/>
</dbReference>
<evidence type="ECO:0000256" key="1">
    <source>
        <dbReference type="SAM" id="SignalP"/>
    </source>
</evidence>
<dbReference type="InterPro" id="IPR053137">
    <property type="entry name" value="NLR-like"/>
</dbReference>
<dbReference type="SMART" id="SM00028">
    <property type="entry name" value="TPR"/>
    <property type="match status" value="7"/>
</dbReference>
<dbReference type="PANTHER" id="PTHR46082">
    <property type="entry name" value="ATP/GTP-BINDING PROTEIN-RELATED"/>
    <property type="match status" value="1"/>
</dbReference>
<accession>A0A1H6HWD2</accession>
<name>A0A1H6HWD2_MAGFU</name>
<dbReference type="Pfam" id="PF12770">
    <property type="entry name" value="CHAT"/>
    <property type="match status" value="1"/>
</dbReference>
<dbReference type="PRINTS" id="PR00381">
    <property type="entry name" value="KINESINLIGHT"/>
</dbReference>
<dbReference type="PROSITE" id="PS00018">
    <property type="entry name" value="EF_HAND_1"/>
    <property type="match status" value="1"/>
</dbReference>
<evidence type="ECO:0000313" key="3">
    <source>
        <dbReference type="EMBL" id="SEH38464.1"/>
    </source>
</evidence>
<dbReference type="SUPFAM" id="SSF48452">
    <property type="entry name" value="TPR-like"/>
    <property type="match status" value="4"/>
</dbReference>
<feature type="chain" id="PRO_5010242003" evidence="1">
    <location>
        <begin position="27"/>
        <end position="1218"/>
    </location>
</feature>
<dbReference type="InterPro" id="IPR024983">
    <property type="entry name" value="CHAT_dom"/>
</dbReference>
<feature type="signal peptide" evidence="1">
    <location>
        <begin position="1"/>
        <end position="26"/>
    </location>
</feature>
<dbReference type="InterPro" id="IPR019734">
    <property type="entry name" value="TPR_rpt"/>
</dbReference>
<reference evidence="4" key="1">
    <citation type="submission" date="2016-10" db="EMBL/GenBank/DDBJ databases">
        <authorList>
            <person name="Varghese N."/>
            <person name="Submissions S."/>
        </authorList>
    </citation>
    <scope>NUCLEOTIDE SEQUENCE [LARGE SCALE GENOMIC DNA]</scope>
    <source>
        <strain evidence="4">DSM 13234</strain>
    </source>
</reference>
<dbReference type="OrthoDB" id="9787760at2"/>
<keyword evidence="4" id="KW-1185">Reference proteome</keyword>
<gene>
    <name evidence="3" type="ORF">SAMN04244559_02064</name>
</gene>
<feature type="domain" description="CHAT" evidence="2">
    <location>
        <begin position="877"/>
        <end position="1217"/>
    </location>
</feature>
<proteinExistence type="predicted"/>
<dbReference type="RefSeq" id="WP_074768215.1">
    <property type="nucleotide sequence ID" value="NZ_FNWO01000007.1"/>
</dbReference>
<sequence>MQRGSIGSALGILALASFLWAAPAGAVSIDEAIAEAAQAFAAGRAADVARLDSEISRLREVYPPWVTEKQVEASAVPAAKQRAAALWNRVHQQSILAAGGGDLAKALDSARQAVSLAHDNLGDGHFATIISYSDLAALQHLGGDVDAAEASYRQAIALSRAALGAGHPETLKLSLALSRLYRDQGRLEAASARLAEAVADATGAFGAGHPQTLALAFALANARLDQGKGREAGAGLDAVCAAAAATFGEVHPDFARCLALQGAVKYRLGEYAPAAALLERAIAIQAAALPVSDRQALATRLQAALTYHRQGRLAEARSAQDSVIRDAAAAGDQESVLAAKGDLADVLVDLGEDGVALATAREVLDAQTARLGPSHPSTLAALSSLASVLRRQGHLLEAEKQFDEALQRYRKALGDDHPATVVAVNNLGEILEKEGRYDRAEPVLRTALESSRRAFGENHPATMTTMNNLALLYESQGLFDKAEPLYQGVIAVFARTIGPKHPDTIASTNNLAYLYMLKGEPDRAAAMFREVYESWAKAYGPRHQNTLKALNNLARALHAQGKLKEAEASFDKALAARRATLGERHLDTLRSMHDLAALYRTTKRLPQAEALLKKTLEGDEAVLGASHPYTFETLNSLAAVQEERGETAAAFETRRLTFQRRTEFFDRVLPVTGDNAREGYVRLHAPEYSAYVALLARQNDAAAARALLEASLNRKGVLLKIASESQQIARLARDPELNRLAVELTEVRKRLAALTLSGPTAETRDNHVEIVNGLEDRVNELQGTLGRASQRFRRSVAALSLDDLIKALPPEAVLVDYVIYGDDGRQKLAAAVLRKEGDRPVFALVRFDDPAVIEAAVTKYRTVIQDEEVEIDDLLDAGEAVTRVVWQPLEAALGGRRQVYVVPDGILNILPFSALVQKNRKYLIESVDLHLLTSSRDLLPSPIGTTKGYLINAGPDYNTEAVVGRDVLEQARSRSAGAADLQMSVRGMSGLRGLHFDPLPGAEREGQLIQRTVEGQGKPTVIHSRADAQEKTLRDLEQPPEVLHIATHGFFLKPDDTLRKRLLKLQRSSDFQVPPPGDNPLLRAGLAFAGINSNAQVLGEIDTDNDGVLTALEVLGLDLTGTRLAILSACETGLGEIHEGEGVYGLRRAFQEAGVQSVVSSLWEVSDAGTQTLMAALYKRLLAGKSPHDALREAQLEMLRTPQWSTPYIWSAFFMVGG</sequence>
<organism evidence="3 4">
    <name type="scientific">Magnetospirillum fulvum</name>
    <name type="common">Rhodospirillum fulvum</name>
    <dbReference type="NCBI Taxonomy" id="1082"/>
    <lineage>
        <taxon>Bacteria</taxon>
        <taxon>Pseudomonadati</taxon>
        <taxon>Pseudomonadota</taxon>
        <taxon>Alphaproteobacteria</taxon>
        <taxon>Rhodospirillales</taxon>
        <taxon>Rhodospirillaceae</taxon>
        <taxon>Magnetospirillum</taxon>
    </lineage>
</organism>
<keyword evidence="1" id="KW-0732">Signal</keyword>
<dbReference type="InterPro" id="IPR018247">
    <property type="entry name" value="EF_Hand_1_Ca_BS"/>
</dbReference>
<dbReference type="PANTHER" id="PTHR46082:SF6">
    <property type="entry name" value="AAA+ ATPASE DOMAIN-CONTAINING PROTEIN-RELATED"/>
    <property type="match status" value="1"/>
</dbReference>
<protein>
    <submittedName>
        <fullName evidence="3">Tetratricopeptide repeat-containing protein</fullName>
    </submittedName>
</protein>
<dbReference type="EMBL" id="FNWO01000007">
    <property type="protein sequence ID" value="SEH38464.1"/>
    <property type="molecule type" value="Genomic_DNA"/>
</dbReference>
<dbReference type="Pfam" id="PF13374">
    <property type="entry name" value="TPR_10"/>
    <property type="match status" value="2"/>
</dbReference>
<dbReference type="Pfam" id="PF13424">
    <property type="entry name" value="TPR_12"/>
    <property type="match status" value="3"/>
</dbReference>
<dbReference type="Gene3D" id="1.25.40.10">
    <property type="entry name" value="Tetratricopeptide repeat domain"/>
    <property type="match status" value="4"/>
</dbReference>
<dbReference type="InterPro" id="IPR011990">
    <property type="entry name" value="TPR-like_helical_dom_sf"/>
</dbReference>